<comment type="caution">
    <text evidence="1">The sequence shown here is derived from an EMBL/GenBank/DDBJ whole genome shotgun (WGS) entry which is preliminary data.</text>
</comment>
<proteinExistence type="predicted"/>
<dbReference type="Proteomes" id="UP001314205">
    <property type="component" value="Unassembled WGS sequence"/>
</dbReference>
<evidence type="ECO:0000313" key="1">
    <source>
        <dbReference type="EMBL" id="CAK1589076.1"/>
    </source>
</evidence>
<sequence>MINDTLVTNRWKKIHSDSIEKKKFYTVPRWTNKCYRTRLVAKFSFIRRRYKYSILSSMCGLCYKNLVLVSKATILCYFRFL</sequence>
<protein>
    <recommendedName>
        <fullName evidence="3">Ribosomal protein L32</fullName>
    </recommendedName>
</protein>
<reference evidence="1 2" key="1">
    <citation type="submission" date="2023-11" db="EMBL/GenBank/DDBJ databases">
        <authorList>
            <person name="Hedman E."/>
            <person name="Englund M."/>
            <person name="Stromberg M."/>
            <person name="Nyberg Akerstrom W."/>
            <person name="Nylinder S."/>
            <person name="Jareborg N."/>
            <person name="Kallberg Y."/>
            <person name="Kronander E."/>
        </authorList>
    </citation>
    <scope>NUCLEOTIDE SEQUENCE [LARGE SCALE GENOMIC DNA]</scope>
</reference>
<name>A0AAV1L161_9NEOP</name>
<organism evidence="1 2">
    <name type="scientific">Parnassius mnemosyne</name>
    <name type="common">clouded apollo</name>
    <dbReference type="NCBI Taxonomy" id="213953"/>
    <lineage>
        <taxon>Eukaryota</taxon>
        <taxon>Metazoa</taxon>
        <taxon>Ecdysozoa</taxon>
        <taxon>Arthropoda</taxon>
        <taxon>Hexapoda</taxon>
        <taxon>Insecta</taxon>
        <taxon>Pterygota</taxon>
        <taxon>Neoptera</taxon>
        <taxon>Endopterygota</taxon>
        <taxon>Lepidoptera</taxon>
        <taxon>Glossata</taxon>
        <taxon>Ditrysia</taxon>
        <taxon>Papilionoidea</taxon>
        <taxon>Papilionidae</taxon>
        <taxon>Parnassiinae</taxon>
        <taxon>Parnassini</taxon>
        <taxon>Parnassius</taxon>
        <taxon>Driopa</taxon>
    </lineage>
</organism>
<keyword evidence="2" id="KW-1185">Reference proteome</keyword>
<accession>A0AAV1L161</accession>
<dbReference type="EMBL" id="CAVLGL010000083">
    <property type="protein sequence ID" value="CAK1589076.1"/>
    <property type="molecule type" value="Genomic_DNA"/>
</dbReference>
<gene>
    <name evidence="1" type="ORF">PARMNEM_LOCUS9626</name>
</gene>
<evidence type="ECO:0000313" key="2">
    <source>
        <dbReference type="Proteomes" id="UP001314205"/>
    </source>
</evidence>
<evidence type="ECO:0008006" key="3">
    <source>
        <dbReference type="Google" id="ProtNLM"/>
    </source>
</evidence>
<dbReference type="AlphaFoldDB" id="A0AAV1L161"/>